<dbReference type="Proteomes" id="UP001589733">
    <property type="component" value="Unassembled WGS sequence"/>
</dbReference>
<dbReference type="SUPFAM" id="SSF54593">
    <property type="entry name" value="Glyoxalase/Bleomycin resistance protein/Dihydroxybiphenyl dioxygenase"/>
    <property type="match status" value="1"/>
</dbReference>
<dbReference type="PANTHER" id="PTHR43048:SF3">
    <property type="entry name" value="METHYLMALONYL-COA EPIMERASE, MITOCHONDRIAL"/>
    <property type="match status" value="1"/>
</dbReference>
<evidence type="ECO:0000313" key="4">
    <source>
        <dbReference type="EMBL" id="MFB9993599.1"/>
    </source>
</evidence>
<evidence type="ECO:0000256" key="1">
    <source>
        <dbReference type="ARBA" id="ARBA00009308"/>
    </source>
</evidence>
<protein>
    <submittedName>
        <fullName evidence="4">VOC family protein</fullName>
    </submittedName>
</protein>
<dbReference type="Pfam" id="PF13669">
    <property type="entry name" value="Glyoxalase_4"/>
    <property type="match status" value="1"/>
</dbReference>
<comment type="caution">
    <text evidence="4">The sequence shown here is derived from an EMBL/GenBank/DDBJ whole genome shotgun (WGS) entry which is preliminary data.</text>
</comment>
<evidence type="ECO:0000259" key="3">
    <source>
        <dbReference type="PROSITE" id="PS51819"/>
    </source>
</evidence>
<reference evidence="4 5" key="1">
    <citation type="submission" date="2024-09" db="EMBL/GenBank/DDBJ databases">
        <authorList>
            <person name="Sun Q."/>
            <person name="Mori K."/>
        </authorList>
    </citation>
    <scope>NUCLEOTIDE SEQUENCE [LARGE SCALE GENOMIC DNA]</scope>
    <source>
        <strain evidence="4 5">JCM 13503</strain>
    </source>
</reference>
<evidence type="ECO:0000313" key="5">
    <source>
        <dbReference type="Proteomes" id="UP001589733"/>
    </source>
</evidence>
<dbReference type="Gene3D" id="3.10.180.10">
    <property type="entry name" value="2,3-Dihydroxybiphenyl 1,2-Dioxygenase, domain 1"/>
    <property type="match status" value="1"/>
</dbReference>
<dbReference type="InterPro" id="IPR029068">
    <property type="entry name" value="Glyas_Bleomycin-R_OHBP_Dase"/>
</dbReference>
<name>A0ABV6B1G0_9DEIO</name>
<proteinExistence type="inferred from homology"/>
<dbReference type="PANTHER" id="PTHR43048">
    <property type="entry name" value="METHYLMALONYL-COA EPIMERASE"/>
    <property type="match status" value="1"/>
</dbReference>
<keyword evidence="2" id="KW-0479">Metal-binding</keyword>
<dbReference type="InterPro" id="IPR017515">
    <property type="entry name" value="MeMalonyl-CoA_epimerase"/>
</dbReference>
<feature type="domain" description="VOC" evidence="3">
    <location>
        <begin position="21"/>
        <end position="149"/>
    </location>
</feature>
<dbReference type="InterPro" id="IPR051785">
    <property type="entry name" value="MMCE/EMCE_epimerase"/>
</dbReference>
<dbReference type="InterPro" id="IPR037523">
    <property type="entry name" value="VOC_core"/>
</dbReference>
<dbReference type="PROSITE" id="PS51819">
    <property type="entry name" value="VOC"/>
    <property type="match status" value="1"/>
</dbReference>
<organism evidence="4 5">
    <name type="scientific">Deinococcus oregonensis</name>
    <dbReference type="NCBI Taxonomy" id="1805970"/>
    <lineage>
        <taxon>Bacteria</taxon>
        <taxon>Thermotogati</taxon>
        <taxon>Deinococcota</taxon>
        <taxon>Deinococci</taxon>
        <taxon>Deinococcales</taxon>
        <taxon>Deinococcaceae</taxon>
        <taxon>Deinococcus</taxon>
    </lineage>
</organism>
<comment type="similarity">
    <text evidence="1">Belongs to the methylmalonyl-CoA epimerase family.</text>
</comment>
<gene>
    <name evidence="4" type="ORF">ACFFLM_16680</name>
</gene>
<dbReference type="RefSeq" id="WP_380012742.1">
    <property type="nucleotide sequence ID" value="NZ_JBHLYR010000051.1"/>
</dbReference>
<accession>A0ABV6B1G0</accession>
<sequence>MDAPHPPHSHAAHSLPTPDLTLDHVAIATPDLDEGSLPYLTLGLVPEGPDEEVGSQGVRVRAFVAGQTLIELLAPTREDSPIAAFLARRGPGLHHTAYRVTDLDGEMQRLTGLGARFLQNAPTPGRAGTRVAFLHPRWGAGTLIELVEHPAQPASE</sequence>
<dbReference type="EMBL" id="JBHLYR010000051">
    <property type="protein sequence ID" value="MFB9993599.1"/>
    <property type="molecule type" value="Genomic_DNA"/>
</dbReference>
<keyword evidence="5" id="KW-1185">Reference proteome</keyword>
<evidence type="ECO:0000256" key="2">
    <source>
        <dbReference type="ARBA" id="ARBA00022723"/>
    </source>
</evidence>
<dbReference type="CDD" id="cd07249">
    <property type="entry name" value="MMCE"/>
    <property type="match status" value="1"/>
</dbReference>